<dbReference type="EMBL" id="AP028915">
    <property type="protein sequence ID" value="BES96475.1"/>
    <property type="molecule type" value="Genomic_DNA"/>
</dbReference>
<protein>
    <recommendedName>
        <fullName evidence="5">DUF4794 domain-containing protein</fullName>
    </recommendedName>
</protein>
<accession>A0ABN7AWA7</accession>
<feature type="compositionally biased region" description="Polar residues" evidence="1">
    <location>
        <begin position="382"/>
        <end position="392"/>
    </location>
</feature>
<dbReference type="Proteomes" id="UP001307889">
    <property type="component" value="Chromosome 7"/>
</dbReference>
<feature type="region of interest" description="Disordered" evidence="1">
    <location>
        <begin position="273"/>
        <end position="312"/>
    </location>
</feature>
<evidence type="ECO:0000256" key="1">
    <source>
        <dbReference type="SAM" id="MobiDB-lite"/>
    </source>
</evidence>
<evidence type="ECO:0000313" key="4">
    <source>
        <dbReference type="Proteomes" id="UP001307889"/>
    </source>
</evidence>
<gene>
    <name evidence="3" type="ORF">NTJ_09286</name>
</gene>
<evidence type="ECO:0000256" key="2">
    <source>
        <dbReference type="SAM" id="SignalP"/>
    </source>
</evidence>
<proteinExistence type="predicted"/>
<reference evidence="3 4" key="1">
    <citation type="submission" date="2023-09" db="EMBL/GenBank/DDBJ databases">
        <title>Nesidiocoris tenuis whole genome shotgun sequence.</title>
        <authorList>
            <person name="Shibata T."/>
            <person name="Shimoda M."/>
            <person name="Kobayashi T."/>
            <person name="Uehara T."/>
        </authorList>
    </citation>
    <scope>NUCLEOTIDE SEQUENCE [LARGE SCALE GENOMIC DNA]</scope>
    <source>
        <strain evidence="3 4">Japan</strain>
    </source>
</reference>
<evidence type="ECO:0008006" key="5">
    <source>
        <dbReference type="Google" id="ProtNLM"/>
    </source>
</evidence>
<feature type="chain" id="PRO_5045075851" description="DUF4794 domain-containing protein" evidence="2">
    <location>
        <begin position="24"/>
        <end position="422"/>
    </location>
</feature>
<keyword evidence="4" id="KW-1185">Reference proteome</keyword>
<organism evidence="3 4">
    <name type="scientific">Nesidiocoris tenuis</name>
    <dbReference type="NCBI Taxonomy" id="355587"/>
    <lineage>
        <taxon>Eukaryota</taxon>
        <taxon>Metazoa</taxon>
        <taxon>Ecdysozoa</taxon>
        <taxon>Arthropoda</taxon>
        <taxon>Hexapoda</taxon>
        <taxon>Insecta</taxon>
        <taxon>Pterygota</taxon>
        <taxon>Neoptera</taxon>
        <taxon>Paraneoptera</taxon>
        <taxon>Hemiptera</taxon>
        <taxon>Heteroptera</taxon>
        <taxon>Panheteroptera</taxon>
        <taxon>Cimicomorpha</taxon>
        <taxon>Miridae</taxon>
        <taxon>Dicyphina</taxon>
        <taxon>Nesidiocoris</taxon>
    </lineage>
</organism>
<evidence type="ECO:0000313" key="3">
    <source>
        <dbReference type="EMBL" id="BES96475.1"/>
    </source>
</evidence>
<sequence length="422" mass="47037">MRRPDALVLRALACVCLSAVVFAEDSASDRHKRTIGFIFRGLVDAAANQAAVRYEQQRVLTSTERPVEATAPSIEKIRQPPRPMIYIIPVSNKSPHHNEISDLAEVLRHIKSPMKIKNENGSVDPDLKDLIHATKHLTTIDKRNASFKQAENEKLTEESIETTEKPQKKQFAIKIQPPKEMNSEKQFTIKIEGDDVRIKKTKDGYNVKFSLPDSSAHIRIEYPQQMFEKQELKPQQQQNGFNQWFGGPAAGLTSPFSSYPGFGFGPYQNQGHPGYTPTSAQQYPGQYPTAGKNGEQGNPNGQQLPYAYPGGQPFSQQYPGFNPYGIYASGFADPYNYRTIPNSVPDNHGGTRNSYQDPYQQYYPDGFSPYSNGANGPDYNGVSRQGQPNSPQYDFAYSKQVPCVVDPSDIGGSTNCTEPAQR</sequence>
<feature type="compositionally biased region" description="Polar residues" evidence="1">
    <location>
        <begin position="342"/>
        <end position="354"/>
    </location>
</feature>
<feature type="signal peptide" evidence="2">
    <location>
        <begin position="1"/>
        <end position="23"/>
    </location>
</feature>
<feature type="compositionally biased region" description="Polar residues" evidence="1">
    <location>
        <begin position="273"/>
        <end position="284"/>
    </location>
</feature>
<feature type="region of interest" description="Disordered" evidence="1">
    <location>
        <begin position="342"/>
        <end position="394"/>
    </location>
</feature>
<feature type="compositionally biased region" description="Low complexity" evidence="1">
    <location>
        <begin position="355"/>
        <end position="365"/>
    </location>
</feature>
<name>A0ABN7AWA7_9HEMI</name>
<keyword evidence="2" id="KW-0732">Signal</keyword>